<dbReference type="Proteomes" id="UP000254329">
    <property type="component" value="Unassembled WGS sequence"/>
</dbReference>
<dbReference type="RefSeq" id="WP_078218757.1">
    <property type="nucleotide sequence ID" value="NZ_MUXZ01000021.1"/>
</dbReference>
<proteinExistence type="predicted"/>
<accession>A0A1V4B051</accession>
<name>A0A1V4B051_9PAST</name>
<dbReference type="EMBL" id="UGHF01000001">
    <property type="protein sequence ID" value="STO59753.1"/>
    <property type="molecule type" value="Genomic_DNA"/>
</dbReference>
<evidence type="ECO:0000313" key="2">
    <source>
        <dbReference type="Proteomes" id="UP000254329"/>
    </source>
</evidence>
<dbReference type="STRING" id="733.B0186_07525"/>
<sequence>MYETYKFLRDAIDSVGIAAELRYKGTMYPLYDQSRFDDDFFPYPVRKLNNAKKSFGKNIDDSEKILLLFDTTLFGSATDGIIFTDKKIYIKNLFEDPCEVAYEDIDEIKIHNKDSTLELYNKNGDSFGIAYKIKPVASHDFFLSLNLAHFIVGFSAVINANTQLINEKKPLLDDKEAQNLYDECFLYKFHFEGDVPEESALEKFLNKHEDSIAKILESSGVSDLVYQLQTGEDEAWLKLIEKLYQVLPMPVRMVIPETKVKDLILNNKDAILRRIRE</sequence>
<organism evidence="1 2">
    <name type="scientific">Canicola haemoglobinophilus</name>
    <dbReference type="NCBI Taxonomy" id="733"/>
    <lineage>
        <taxon>Bacteria</taxon>
        <taxon>Pseudomonadati</taxon>
        <taxon>Pseudomonadota</taxon>
        <taxon>Gammaproteobacteria</taxon>
        <taxon>Pasteurellales</taxon>
        <taxon>Pasteurellaceae</taxon>
        <taxon>Canicola</taxon>
    </lineage>
</organism>
<protein>
    <submittedName>
        <fullName evidence="1">Uncharacterized protein</fullName>
    </submittedName>
</protein>
<keyword evidence="2" id="KW-1185">Reference proteome</keyword>
<reference evidence="1 2" key="1">
    <citation type="submission" date="2018-06" db="EMBL/GenBank/DDBJ databases">
        <authorList>
            <consortium name="Pathogen Informatics"/>
            <person name="Doyle S."/>
        </authorList>
    </citation>
    <scope>NUCLEOTIDE SEQUENCE [LARGE SCALE GENOMIC DNA]</scope>
    <source>
        <strain evidence="1 2">NCTC1659</strain>
    </source>
</reference>
<dbReference type="AlphaFoldDB" id="A0A1V4B051"/>
<evidence type="ECO:0000313" key="1">
    <source>
        <dbReference type="EMBL" id="STO59753.1"/>
    </source>
</evidence>
<gene>
    <name evidence="1" type="ORF">NCTC1659_01018</name>
</gene>